<organism evidence="2 3">
    <name type="scientific">Kipferlia bialata</name>
    <dbReference type="NCBI Taxonomy" id="797122"/>
    <lineage>
        <taxon>Eukaryota</taxon>
        <taxon>Metamonada</taxon>
        <taxon>Carpediemonas-like organisms</taxon>
        <taxon>Kipferlia</taxon>
    </lineage>
</organism>
<dbReference type="Proteomes" id="UP000265618">
    <property type="component" value="Unassembled WGS sequence"/>
</dbReference>
<evidence type="ECO:0000256" key="1">
    <source>
        <dbReference type="SAM" id="MobiDB-lite"/>
    </source>
</evidence>
<evidence type="ECO:0000313" key="2">
    <source>
        <dbReference type="EMBL" id="GCA62447.1"/>
    </source>
</evidence>
<dbReference type="AlphaFoldDB" id="A0A391NK58"/>
<dbReference type="OrthoDB" id="5393654at2759"/>
<dbReference type="EMBL" id="BDIP01000699">
    <property type="protein sequence ID" value="GCA62447.1"/>
    <property type="molecule type" value="Genomic_DNA"/>
</dbReference>
<name>A0A391NK58_9EUKA</name>
<keyword evidence="3" id="KW-1185">Reference proteome</keyword>
<accession>A0A391NK58</accession>
<proteinExistence type="predicted"/>
<evidence type="ECO:0000313" key="3">
    <source>
        <dbReference type="Proteomes" id="UP000265618"/>
    </source>
</evidence>
<gene>
    <name evidence="2" type="ORF">KIPB_003588</name>
</gene>
<comment type="caution">
    <text evidence="2">The sequence shown here is derived from an EMBL/GenBank/DDBJ whole genome shotgun (WGS) entry which is preliminary data.</text>
</comment>
<reference evidence="2 3" key="1">
    <citation type="journal article" date="2018" name="PLoS ONE">
        <title>The draft genome of Kipferlia bialata reveals reductive genome evolution in fornicate parasites.</title>
        <authorList>
            <person name="Tanifuji G."/>
            <person name="Takabayashi S."/>
            <person name="Kume K."/>
            <person name="Takagi M."/>
            <person name="Nakayama T."/>
            <person name="Kamikawa R."/>
            <person name="Inagaki Y."/>
            <person name="Hashimoto T."/>
        </authorList>
    </citation>
    <scope>NUCLEOTIDE SEQUENCE [LARGE SCALE GENOMIC DNA]</scope>
    <source>
        <strain evidence="2">NY0173</strain>
    </source>
</reference>
<feature type="region of interest" description="Disordered" evidence="1">
    <location>
        <begin position="25"/>
        <end position="58"/>
    </location>
</feature>
<protein>
    <submittedName>
        <fullName evidence="2">Uncharacterized protein</fullName>
    </submittedName>
</protein>
<sequence length="93" mass="10336">MIHDLQLAMCDCKCSPDSTGFLPSVPSVPVSQGESDYGDYSRRESPSRGQDMFTEEDGMYQTGHGDWVYAMRGEMEDFTACSSQCGYCGRCSY</sequence>